<proteinExistence type="predicted"/>
<reference evidence="2" key="1">
    <citation type="submission" date="2022-11" db="UniProtKB">
        <authorList>
            <consortium name="WormBaseParasite"/>
        </authorList>
    </citation>
    <scope>IDENTIFICATION</scope>
</reference>
<accession>A0A915DYC7</accession>
<keyword evidence="1" id="KW-1185">Reference proteome</keyword>
<organism evidence="1 2">
    <name type="scientific">Ditylenchus dipsaci</name>
    <dbReference type="NCBI Taxonomy" id="166011"/>
    <lineage>
        <taxon>Eukaryota</taxon>
        <taxon>Metazoa</taxon>
        <taxon>Ecdysozoa</taxon>
        <taxon>Nematoda</taxon>
        <taxon>Chromadorea</taxon>
        <taxon>Rhabditida</taxon>
        <taxon>Tylenchina</taxon>
        <taxon>Tylenchomorpha</taxon>
        <taxon>Sphaerularioidea</taxon>
        <taxon>Anguinidae</taxon>
        <taxon>Anguininae</taxon>
        <taxon>Ditylenchus</taxon>
    </lineage>
</organism>
<dbReference type="AlphaFoldDB" id="A0A915DYC7"/>
<name>A0A915DYC7_9BILA</name>
<evidence type="ECO:0000313" key="2">
    <source>
        <dbReference type="WBParaSite" id="jg2425"/>
    </source>
</evidence>
<dbReference type="WBParaSite" id="jg2425">
    <property type="protein sequence ID" value="jg2425"/>
    <property type="gene ID" value="jg2425"/>
</dbReference>
<protein>
    <submittedName>
        <fullName evidence="2">Uncharacterized protein</fullName>
    </submittedName>
</protein>
<dbReference type="Proteomes" id="UP000887574">
    <property type="component" value="Unplaced"/>
</dbReference>
<sequence length="87" mass="9612">MCRAVDQFNNKAIDVVASGCAGDIFDKRLIISSMPDHSRALFDVAGPGHADDIAVLRSTPDPNLSSRRIACRLINKIRWQLRSTCSR</sequence>
<evidence type="ECO:0000313" key="1">
    <source>
        <dbReference type="Proteomes" id="UP000887574"/>
    </source>
</evidence>